<organism evidence="1">
    <name type="scientific">bioreactor metagenome</name>
    <dbReference type="NCBI Taxonomy" id="1076179"/>
    <lineage>
        <taxon>unclassified sequences</taxon>
        <taxon>metagenomes</taxon>
        <taxon>ecological metagenomes</taxon>
    </lineage>
</organism>
<dbReference type="AlphaFoldDB" id="A0A644TQZ7"/>
<evidence type="ECO:0000313" key="1">
    <source>
        <dbReference type="EMBL" id="MPL68111.1"/>
    </source>
</evidence>
<proteinExistence type="predicted"/>
<dbReference type="EMBL" id="VSSQ01000040">
    <property type="protein sequence ID" value="MPL68111.1"/>
    <property type="molecule type" value="Genomic_DNA"/>
</dbReference>
<reference evidence="1" key="1">
    <citation type="submission" date="2019-08" db="EMBL/GenBank/DDBJ databases">
        <authorList>
            <person name="Kucharzyk K."/>
            <person name="Murdoch R.W."/>
            <person name="Higgins S."/>
            <person name="Loffler F."/>
        </authorList>
    </citation>
    <scope>NUCLEOTIDE SEQUENCE</scope>
</reference>
<name>A0A644TQZ7_9ZZZZ</name>
<sequence length="336" mass="38338">MSNYIIRSGLRRAFGDSVNRWLQCSRQAILSYRTKKIASSILAIAMVFTIGGCTNQAPNPSNEPIQQQTDVHNNEQAIMDNYNTLLQKGDVSIPEIINFIDVNLSAVSQLNGSTMIIGLEKVQYDRLPKMQDKFSDEAVQKIVAKGYQNGVDYVNSIQNKQVKDLLLETKNSGYKIETAEGMFFPVIDYSFYKKYHANMTGDIAAFFDIMAVESDKTPIKDAALIISWAEILKRAQAQEQFIKDYSNSAKVEDMRQQLRRYATFAMYGGNNTPLFSYETKQIVPEAKKVYLETKFDETNGSFSKAMLGYLEVLKKNNYRLTNEVQEYRNKVVEEIR</sequence>
<accession>A0A644TQZ7</accession>
<protein>
    <submittedName>
        <fullName evidence="1">Uncharacterized protein</fullName>
    </submittedName>
</protein>
<comment type="caution">
    <text evidence="1">The sequence shown here is derived from an EMBL/GenBank/DDBJ whole genome shotgun (WGS) entry which is preliminary data.</text>
</comment>
<gene>
    <name evidence="1" type="ORF">SDC9_13824</name>
</gene>